<keyword evidence="2" id="KW-1185">Reference proteome</keyword>
<protein>
    <recommendedName>
        <fullName evidence="3">Peptidase S1 domain-containing protein</fullName>
    </recommendedName>
</protein>
<sequence length="302" mass="34195">MKRDTRDYVSSIQKHIQRNYKRWFRTYSGLRGVHVGKKYIKGKPINEYSVVFHVDVKIGDASKKVPSYIRVNHNGDKILVSTDVIESGKLELQGIKMGDTVKNVNSTMAGTISVYMHGNHGIYICSNMHVLAPGLLGQGQLYYDIRKEKNTPEQFIEFYDQQSKSEARLMVSRFDGIDFGIAQLKNIGDIMEDFKGYGPMTGFLTLNNSNYKLFKMLFSGRISGAAKQCKIMELGAIKETDFQGIFLTNLIKLQKCTDHGDSGAPLFDLKGRLAGVMVGFDQDWSYALHINDIIRFFQSTKL</sequence>
<dbReference type="InterPro" id="IPR043504">
    <property type="entry name" value="Peptidase_S1_PA_chymotrypsin"/>
</dbReference>
<proteinExistence type="predicted"/>
<organism evidence="1 2">
    <name type="scientific">Flavobacterium hercynium</name>
    <dbReference type="NCBI Taxonomy" id="387094"/>
    <lineage>
        <taxon>Bacteria</taxon>
        <taxon>Pseudomonadati</taxon>
        <taxon>Bacteroidota</taxon>
        <taxon>Flavobacteriia</taxon>
        <taxon>Flavobacteriales</taxon>
        <taxon>Flavobacteriaceae</taxon>
        <taxon>Flavobacterium</taxon>
    </lineage>
</organism>
<dbReference type="AlphaFoldDB" id="A0A226HIV1"/>
<evidence type="ECO:0000313" key="2">
    <source>
        <dbReference type="Proteomes" id="UP000198345"/>
    </source>
</evidence>
<evidence type="ECO:0000313" key="1">
    <source>
        <dbReference type="EMBL" id="OXA93798.1"/>
    </source>
</evidence>
<dbReference type="InterPro" id="IPR009003">
    <property type="entry name" value="Peptidase_S1_PA"/>
</dbReference>
<comment type="caution">
    <text evidence="1">The sequence shown here is derived from an EMBL/GenBank/DDBJ whole genome shotgun (WGS) entry which is preliminary data.</text>
</comment>
<name>A0A226HIV1_9FLAO</name>
<dbReference type="Proteomes" id="UP000198345">
    <property type="component" value="Unassembled WGS sequence"/>
</dbReference>
<dbReference type="Gene3D" id="2.40.10.10">
    <property type="entry name" value="Trypsin-like serine proteases"/>
    <property type="match status" value="1"/>
</dbReference>
<evidence type="ECO:0008006" key="3">
    <source>
        <dbReference type="Google" id="ProtNLM"/>
    </source>
</evidence>
<gene>
    <name evidence="1" type="ORF">B0A66_05985</name>
</gene>
<accession>A0A226HIV1</accession>
<dbReference type="OrthoDB" id="728837at2"/>
<dbReference type="RefSeq" id="WP_089048947.1">
    <property type="nucleotide sequence ID" value="NZ_FXTV01000006.1"/>
</dbReference>
<dbReference type="SUPFAM" id="SSF50494">
    <property type="entry name" value="Trypsin-like serine proteases"/>
    <property type="match status" value="1"/>
</dbReference>
<dbReference type="EMBL" id="MUGW01000012">
    <property type="protein sequence ID" value="OXA93798.1"/>
    <property type="molecule type" value="Genomic_DNA"/>
</dbReference>
<reference evidence="1 2" key="1">
    <citation type="submission" date="2016-11" db="EMBL/GenBank/DDBJ databases">
        <title>Whole genomes of Flavobacteriaceae.</title>
        <authorList>
            <person name="Stine C."/>
            <person name="Li C."/>
            <person name="Tadesse D."/>
        </authorList>
    </citation>
    <scope>NUCLEOTIDE SEQUENCE [LARGE SCALE GENOMIC DNA]</scope>
    <source>
        <strain evidence="1 2">DSM 18292</strain>
    </source>
</reference>